<dbReference type="Proteomes" id="UP001058381">
    <property type="component" value="Chromosome"/>
</dbReference>
<accession>A0A9Q9J1H4</accession>
<reference evidence="1" key="1">
    <citation type="submission" date="2022-04" db="EMBL/GenBank/DDBJ databases">
        <title>Xanthomonas prunicola pv. tritici, a pathogen causing a previously unreported foliar disease of wheat.</title>
        <authorList>
            <person name="Clavijo F."/>
            <person name="Curland R.D."/>
            <person name="Dill-Macky R."/>
            <person name="Pereyra S."/>
            <person name="Roman-Reyna V."/>
            <person name="Siri M.I."/>
        </authorList>
    </citation>
    <scope>NUCLEOTIDE SEQUENCE</scope>
    <source>
        <strain evidence="1">CIX249</strain>
    </source>
</reference>
<evidence type="ECO:0000313" key="2">
    <source>
        <dbReference type="Proteomes" id="UP001058381"/>
    </source>
</evidence>
<sequence length="57" mass="6122">MPQSLFGLALTAAQRQLGGPNAAALQRMREDQLFDLEPARRNVGYVLPIAGELGIGE</sequence>
<organism evidence="1 2">
    <name type="scientific">Xanthomonas prunicola</name>
    <dbReference type="NCBI Taxonomy" id="2053930"/>
    <lineage>
        <taxon>Bacteria</taxon>
        <taxon>Pseudomonadati</taxon>
        <taxon>Pseudomonadota</taxon>
        <taxon>Gammaproteobacteria</taxon>
        <taxon>Lysobacterales</taxon>
        <taxon>Lysobacteraceae</taxon>
        <taxon>Xanthomonas</taxon>
    </lineage>
</organism>
<dbReference type="EMBL" id="CP096142">
    <property type="protein sequence ID" value="UXA67059.1"/>
    <property type="molecule type" value="Genomic_DNA"/>
</dbReference>
<name>A0A9Q9J1H4_9XANT</name>
<evidence type="ECO:0000313" key="1">
    <source>
        <dbReference type="EMBL" id="UXA67059.1"/>
    </source>
</evidence>
<proteinExistence type="predicted"/>
<gene>
    <name evidence="1" type="ORF">M0D43_08940</name>
</gene>
<dbReference type="AlphaFoldDB" id="A0A9Q9J1H4"/>
<protein>
    <submittedName>
        <fullName evidence="1">Uncharacterized protein</fullName>
    </submittedName>
</protein>